<evidence type="ECO:0000256" key="9">
    <source>
        <dbReference type="ARBA" id="ARBA00023136"/>
    </source>
</evidence>
<keyword evidence="10" id="KW-0998">Cell outer membrane</keyword>
<evidence type="ECO:0000313" key="14">
    <source>
        <dbReference type="EMBL" id="SAK45376.1"/>
    </source>
</evidence>
<feature type="domain" description="Trimeric autotransporter adhesin YadA-like head" evidence="12">
    <location>
        <begin position="152"/>
        <end position="174"/>
    </location>
</feature>
<evidence type="ECO:0000259" key="11">
    <source>
        <dbReference type="Pfam" id="PF03895"/>
    </source>
</evidence>
<accession>A0A157ZIQ8</accession>
<dbReference type="GO" id="GO:0009986">
    <property type="term" value="C:cell surface"/>
    <property type="evidence" value="ECO:0007669"/>
    <property type="project" value="UniProtKB-SubCell"/>
</dbReference>
<feature type="domain" description="Trimeric autotransporter adhesin YadA-like head" evidence="12">
    <location>
        <begin position="194"/>
        <end position="220"/>
    </location>
</feature>
<evidence type="ECO:0000256" key="4">
    <source>
        <dbReference type="ARBA" id="ARBA00022448"/>
    </source>
</evidence>
<keyword evidence="8" id="KW-0653">Protein transport</keyword>
<feature type="domain" description="Trimeric autotransporter adhesin YadA-like head" evidence="12">
    <location>
        <begin position="85"/>
        <end position="102"/>
    </location>
</feature>
<dbReference type="Gene3D" id="3.30.1300.30">
    <property type="entry name" value="GSPII I/J protein-like"/>
    <property type="match status" value="1"/>
</dbReference>
<evidence type="ECO:0000256" key="10">
    <source>
        <dbReference type="ARBA" id="ARBA00023237"/>
    </source>
</evidence>
<evidence type="ECO:0000256" key="3">
    <source>
        <dbReference type="ARBA" id="ARBA00005848"/>
    </source>
</evidence>
<feature type="domain" description="Trimeric autotransporter adhesin YadA-like stalk" evidence="13">
    <location>
        <begin position="381"/>
        <end position="405"/>
    </location>
</feature>
<dbReference type="Pfam" id="PF05662">
    <property type="entry name" value="YadA_stalk"/>
    <property type="match status" value="3"/>
</dbReference>
<feature type="domain" description="Trimeric autotransporter adhesin YadA-like head" evidence="12">
    <location>
        <begin position="117"/>
        <end position="141"/>
    </location>
</feature>
<dbReference type="InterPro" id="IPR008635">
    <property type="entry name" value="Coiled_stalk_dom"/>
</dbReference>
<feature type="domain" description="Trimeric autotransporter adhesin YadA-like head" evidence="12">
    <location>
        <begin position="429"/>
        <end position="455"/>
    </location>
</feature>
<evidence type="ECO:0000256" key="6">
    <source>
        <dbReference type="ARBA" id="ARBA00022692"/>
    </source>
</evidence>
<dbReference type="SUPFAM" id="SSF101967">
    <property type="entry name" value="Adhesin YadA, collagen-binding domain"/>
    <property type="match status" value="4"/>
</dbReference>
<dbReference type="InterPro" id="IPR008640">
    <property type="entry name" value="Adhesin_Head_dom"/>
</dbReference>
<dbReference type="CDD" id="cd12820">
    <property type="entry name" value="LbR_YadA-like"/>
    <property type="match status" value="1"/>
</dbReference>
<evidence type="ECO:0000259" key="12">
    <source>
        <dbReference type="Pfam" id="PF05658"/>
    </source>
</evidence>
<dbReference type="Proteomes" id="UP000054624">
    <property type="component" value="Unassembled WGS sequence"/>
</dbReference>
<feature type="domain" description="Trimeric autotransporter adhesin YadA-like stalk" evidence="13">
    <location>
        <begin position="487"/>
        <end position="524"/>
    </location>
</feature>
<dbReference type="Gene3D" id="2.150.10.10">
    <property type="entry name" value="Serralysin-like metalloprotease, C-terminal"/>
    <property type="match status" value="3"/>
</dbReference>
<dbReference type="SUPFAM" id="SSF54523">
    <property type="entry name" value="Pili subunits"/>
    <property type="match status" value="1"/>
</dbReference>
<keyword evidence="7" id="KW-0732">Signal</keyword>
<feature type="domain" description="Trimeric autotransporter adhesin YadA-like C-terminal membrane anchor" evidence="11">
    <location>
        <begin position="539"/>
        <end position="601"/>
    </location>
</feature>
<dbReference type="InterPro" id="IPR011049">
    <property type="entry name" value="Serralysin-like_metalloprot_C"/>
</dbReference>
<comment type="similarity">
    <text evidence="3">Belongs to the autotransporter-2 (AT-2) (TC 1.B.40) family.</text>
</comment>
<dbReference type="EMBL" id="FCOI02000002">
    <property type="protein sequence ID" value="SAK45376.1"/>
    <property type="molecule type" value="Genomic_DNA"/>
</dbReference>
<evidence type="ECO:0000256" key="5">
    <source>
        <dbReference type="ARBA" id="ARBA00022452"/>
    </source>
</evidence>
<evidence type="ECO:0000313" key="15">
    <source>
        <dbReference type="Proteomes" id="UP000054624"/>
    </source>
</evidence>
<sequence>MLARAAGIPRVLMMLLSVVGIGLAGNSYGQNIVNGSGAHADNTSVGFNNGVAIGLDADADTGAPRGAAPVAIGSKTSASGTGSQVAIGDGAAANGRNSVSIGGLPGADGAQKSGTTASGDYSVAIGSSAQATGAGALALGGDDTSVSGGAVAAGDHAMAFGALSNANGGYSQAFGIGSTALANDSQAYGTNAKATGTSALALGANSNAANANDVALGSGSVTAVAVGTSSVTINGVTYAFAGQVPNGTVSIGSAGKERTLTNLAAGRLDATSTDAVNGSQLNATNLAVEATNVKVNTLGGDVATALGGGASYDGNVFTMPSYNVYGSQYNNAGAAIAALQNLAPLQYSTAAAPTTGLGANGAPVSNDVTLVGPLAGAVTLHNVATGIDGTDAVNVDQLNNAISAAVINVGPTGAVYVAGNPDTYAMPSATGANATAVGSGSVASGQGSTAIGNGASATADNSVALGANSVANEANTVSVGAAGSERRVTNVAPGVNGTDAVNKNQLNAGLGQVQNQVNDNLKKSYGGTAAAIAIAGLRYDDRPGKISAGVATGWYHNQMGLAIGVGGTSDDGVWRVNGGLTMSPTLSSPDIGGVVGVTYTFN</sequence>
<reference evidence="15" key="1">
    <citation type="submission" date="2016-01" db="EMBL/GenBank/DDBJ databases">
        <authorList>
            <person name="Peeters Charlotte."/>
        </authorList>
    </citation>
    <scope>NUCLEOTIDE SEQUENCE [LARGE SCALE GENOMIC DNA]</scope>
</reference>
<dbReference type="AlphaFoldDB" id="A0A157ZIQ8"/>
<comment type="subcellular location">
    <subcellularLocation>
        <location evidence="2">Cell outer membrane</location>
    </subcellularLocation>
    <subcellularLocation>
        <location evidence="1">Cell surface</location>
    </subcellularLocation>
</comment>
<evidence type="ECO:0000256" key="1">
    <source>
        <dbReference type="ARBA" id="ARBA00004241"/>
    </source>
</evidence>
<dbReference type="Pfam" id="PF05658">
    <property type="entry name" value="YadA_head"/>
    <property type="match status" value="6"/>
</dbReference>
<feature type="domain" description="Trimeric autotransporter adhesin YadA-like stalk" evidence="13">
    <location>
        <begin position="260"/>
        <end position="297"/>
    </location>
</feature>
<dbReference type="InterPro" id="IPR005594">
    <property type="entry name" value="YadA_C"/>
</dbReference>
<dbReference type="GO" id="GO:0009279">
    <property type="term" value="C:cell outer membrane"/>
    <property type="evidence" value="ECO:0007669"/>
    <property type="project" value="UniProtKB-SubCell"/>
</dbReference>
<evidence type="ECO:0000256" key="7">
    <source>
        <dbReference type="ARBA" id="ARBA00022729"/>
    </source>
</evidence>
<keyword evidence="5" id="KW-1134">Transmembrane beta strand</keyword>
<feature type="domain" description="Trimeric autotransporter adhesin YadA-like head" evidence="12">
    <location>
        <begin position="457"/>
        <end position="481"/>
    </location>
</feature>
<proteinExistence type="inferred from homology"/>
<organism evidence="14 15">
    <name type="scientific">Caballeronia temeraria</name>
    <dbReference type="NCBI Taxonomy" id="1777137"/>
    <lineage>
        <taxon>Bacteria</taxon>
        <taxon>Pseudomonadati</taxon>
        <taxon>Pseudomonadota</taxon>
        <taxon>Betaproteobacteria</taxon>
        <taxon>Burkholderiales</taxon>
        <taxon>Burkholderiaceae</taxon>
        <taxon>Caballeronia</taxon>
    </lineage>
</organism>
<protein>
    <submittedName>
        <fullName evidence="14">Uncharacterized protein</fullName>
    </submittedName>
</protein>
<name>A0A157ZIQ8_9BURK</name>
<keyword evidence="4" id="KW-0813">Transport</keyword>
<evidence type="ECO:0000259" key="13">
    <source>
        <dbReference type="Pfam" id="PF05662"/>
    </source>
</evidence>
<keyword evidence="6" id="KW-0812">Transmembrane</keyword>
<evidence type="ECO:0000256" key="2">
    <source>
        <dbReference type="ARBA" id="ARBA00004442"/>
    </source>
</evidence>
<keyword evidence="15" id="KW-1185">Reference proteome</keyword>
<evidence type="ECO:0000256" key="8">
    <source>
        <dbReference type="ARBA" id="ARBA00022927"/>
    </source>
</evidence>
<dbReference type="GO" id="GO:0015031">
    <property type="term" value="P:protein transport"/>
    <property type="evidence" value="ECO:0007669"/>
    <property type="project" value="UniProtKB-KW"/>
</dbReference>
<dbReference type="Pfam" id="PF03895">
    <property type="entry name" value="YadA_anchor"/>
    <property type="match status" value="1"/>
</dbReference>
<dbReference type="InterPro" id="IPR045584">
    <property type="entry name" value="Pilin-like"/>
</dbReference>
<keyword evidence="9" id="KW-0472">Membrane</keyword>
<gene>
    <name evidence="14" type="ORF">AWB76_00729</name>
</gene>